<reference evidence="2" key="4">
    <citation type="submission" date="2019-03" db="UniProtKB">
        <authorList>
            <consortium name="EnsemblPlants"/>
        </authorList>
    </citation>
    <scope>IDENTIFICATION</scope>
</reference>
<reference evidence="2" key="3">
    <citation type="journal article" date="2017" name="Nature">
        <title>Genome sequence of the progenitor of the wheat D genome Aegilops tauschii.</title>
        <authorList>
            <person name="Luo M.C."/>
            <person name="Gu Y.Q."/>
            <person name="Puiu D."/>
            <person name="Wang H."/>
            <person name="Twardziok S.O."/>
            <person name="Deal K.R."/>
            <person name="Huo N."/>
            <person name="Zhu T."/>
            <person name="Wang L."/>
            <person name="Wang Y."/>
            <person name="McGuire P.E."/>
            <person name="Liu S."/>
            <person name="Long H."/>
            <person name="Ramasamy R.K."/>
            <person name="Rodriguez J.C."/>
            <person name="Van S.L."/>
            <person name="Yuan L."/>
            <person name="Wang Z."/>
            <person name="Xia Z."/>
            <person name="Xiao L."/>
            <person name="Anderson O.D."/>
            <person name="Ouyang S."/>
            <person name="Liang Y."/>
            <person name="Zimin A.V."/>
            <person name="Pertea G."/>
            <person name="Qi P."/>
            <person name="Bennetzen J.L."/>
            <person name="Dai X."/>
            <person name="Dawson M.W."/>
            <person name="Muller H.G."/>
            <person name="Kugler K."/>
            <person name="Rivarola-Duarte L."/>
            <person name="Spannagl M."/>
            <person name="Mayer K.F.X."/>
            <person name="Lu F.H."/>
            <person name="Bevan M.W."/>
            <person name="Leroy P."/>
            <person name="Li P."/>
            <person name="You F.M."/>
            <person name="Sun Q."/>
            <person name="Liu Z."/>
            <person name="Lyons E."/>
            <person name="Wicker T."/>
            <person name="Salzberg S.L."/>
            <person name="Devos K.M."/>
            <person name="Dvorak J."/>
        </authorList>
    </citation>
    <scope>NUCLEOTIDE SEQUENCE [LARGE SCALE GENOMIC DNA]</scope>
    <source>
        <strain evidence="2">cv. AL8/78</strain>
    </source>
</reference>
<proteinExistence type="predicted"/>
<dbReference type="Pfam" id="PF22936">
    <property type="entry name" value="Pol_BBD"/>
    <property type="match status" value="1"/>
</dbReference>
<evidence type="ECO:0000259" key="1">
    <source>
        <dbReference type="Pfam" id="PF22936"/>
    </source>
</evidence>
<keyword evidence="3" id="KW-1185">Reference proteome</keyword>
<accession>A0A453GJR0</accession>
<evidence type="ECO:0000313" key="2">
    <source>
        <dbReference type="EnsemblPlants" id="AET3Gv21055900.1"/>
    </source>
</evidence>
<reference evidence="3" key="2">
    <citation type="journal article" date="2017" name="Nat. Plants">
        <title>The Aegilops tauschii genome reveals multiple impacts of transposons.</title>
        <authorList>
            <person name="Zhao G."/>
            <person name="Zou C."/>
            <person name="Li K."/>
            <person name="Wang K."/>
            <person name="Li T."/>
            <person name="Gao L."/>
            <person name="Zhang X."/>
            <person name="Wang H."/>
            <person name="Yang Z."/>
            <person name="Liu X."/>
            <person name="Jiang W."/>
            <person name="Mao L."/>
            <person name="Kong X."/>
            <person name="Jiao Y."/>
            <person name="Jia J."/>
        </authorList>
    </citation>
    <scope>NUCLEOTIDE SEQUENCE [LARGE SCALE GENOMIC DNA]</scope>
    <source>
        <strain evidence="3">cv. AL8/78</strain>
    </source>
</reference>
<reference evidence="3" key="1">
    <citation type="journal article" date="2014" name="Science">
        <title>Ancient hybridizations among the ancestral genomes of bread wheat.</title>
        <authorList>
            <consortium name="International Wheat Genome Sequencing Consortium,"/>
            <person name="Marcussen T."/>
            <person name="Sandve S.R."/>
            <person name="Heier L."/>
            <person name="Spannagl M."/>
            <person name="Pfeifer M."/>
            <person name="Jakobsen K.S."/>
            <person name="Wulff B.B."/>
            <person name="Steuernagel B."/>
            <person name="Mayer K.F."/>
            <person name="Olsen O.A."/>
        </authorList>
    </citation>
    <scope>NUCLEOTIDE SEQUENCE [LARGE SCALE GENOMIC DNA]</scope>
    <source>
        <strain evidence="3">cv. AL8/78</strain>
    </source>
</reference>
<dbReference type="Proteomes" id="UP000015105">
    <property type="component" value="Chromosome 3D"/>
</dbReference>
<dbReference type="EnsemblPlants" id="AET3Gv21055900.1">
    <property type="protein sequence ID" value="AET3Gv21055900.1"/>
    <property type="gene ID" value="AET3Gv21055900"/>
</dbReference>
<dbReference type="Gramene" id="AET3Gv21055900.1">
    <property type="protein sequence ID" value="AET3Gv21055900.1"/>
    <property type="gene ID" value="AET3Gv21055900"/>
</dbReference>
<dbReference type="InterPro" id="IPR054722">
    <property type="entry name" value="PolX-like_BBD"/>
</dbReference>
<protein>
    <recommendedName>
        <fullName evidence="1">Retrovirus-related Pol polyprotein from transposon TNT 1-94-like beta-barrel domain-containing protein</fullName>
    </recommendedName>
</protein>
<feature type="domain" description="Retrovirus-related Pol polyprotein from transposon TNT 1-94-like beta-barrel" evidence="1">
    <location>
        <begin position="74"/>
        <end position="152"/>
    </location>
</feature>
<sequence>VALPSPCFGWIPPNAAGVLGPRPGAHAQAYPAFTPSSVPSTPYYQPPHPSCDHLAMLNAAFSNGGYATPPAPEWYLDSGASSHVTGTQGNLTSLSSSFSHLPSSLVVGNGHSLPDTATGSTTLSPHDFRLNDILVSPNVVTSLISVRKFTKDNSCSIEFYPCGFLVKDLRTRRVLMISVSHGDLYPFVGN</sequence>
<name>A0A453GJR0_AEGTS</name>
<reference evidence="2" key="5">
    <citation type="journal article" date="2021" name="G3 (Bethesda)">
        <title>Aegilops tauschii genome assembly Aet v5.0 features greater sequence contiguity and improved annotation.</title>
        <authorList>
            <person name="Wang L."/>
            <person name="Zhu T."/>
            <person name="Rodriguez J.C."/>
            <person name="Deal K.R."/>
            <person name="Dubcovsky J."/>
            <person name="McGuire P.E."/>
            <person name="Lux T."/>
            <person name="Spannagl M."/>
            <person name="Mayer K.F.X."/>
            <person name="Baldrich P."/>
            <person name="Meyers B.C."/>
            <person name="Huo N."/>
            <person name="Gu Y.Q."/>
            <person name="Zhou H."/>
            <person name="Devos K.M."/>
            <person name="Bennetzen J.L."/>
            <person name="Unver T."/>
            <person name="Budak H."/>
            <person name="Gulick P.J."/>
            <person name="Galiba G."/>
            <person name="Kalapos B."/>
            <person name="Nelson D.R."/>
            <person name="Li P."/>
            <person name="You F.M."/>
            <person name="Luo M.C."/>
            <person name="Dvorak J."/>
        </authorList>
    </citation>
    <scope>NUCLEOTIDE SEQUENCE [LARGE SCALE GENOMIC DNA]</scope>
    <source>
        <strain evidence="2">cv. AL8/78</strain>
    </source>
</reference>
<dbReference type="AlphaFoldDB" id="A0A453GJR0"/>
<organism evidence="2 3">
    <name type="scientific">Aegilops tauschii subsp. strangulata</name>
    <name type="common">Goatgrass</name>
    <dbReference type="NCBI Taxonomy" id="200361"/>
    <lineage>
        <taxon>Eukaryota</taxon>
        <taxon>Viridiplantae</taxon>
        <taxon>Streptophyta</taxon>
        <taxon>Embryophyta</taxon>
        <taxon>Tracheophyta</taxon>
        <taxon>Spermatophyta</taxon>
        <taxon>Magnoliopsida</taxon>
        <taxon>Liliopsida</taxon>
        <taxon>Poales</taxon>
        <taxon>Poaceae</taxon>
        <taxon>BOP clade</taxon>
        <taxon>Pooideae</taxon>
        <taxon>Triticodae</taxon>
        <taxon>Triticeae</taxon>
        <taxon>Triticinae</taxon>
        <taxon>Aegilops</taxon>
    </lineage>
</organism>
<evidence type="ECO:0000313" key="3">
    <source>
        <dbReference type="Proteomes" id="UP000015105"/>
    </source>
</evidence>